<sequence length="65" mass="7517">MKNKKLLIVIGVGAFFFLICFYWFQIRPVQVKASCDKRIRSESGGKITIGYETKYNTCLHEKGIK</sequence>
<dbReference type="EMBL" id="LBTR01000019">
    <property type="protein sequence ID" value="KKQ44969.1"/>
    <property type="molecule type" value="Genomic_DNA"/>
</dbReference>
<feature type="transmembrane region" description="Helical" evidence="1">
    <location>
        <begin position="6"/>
        <end position="24"/>
    </location>
</feature>
<comment type="caution">
    <text evidence="2">The sequence shown here is derived from an EMBL/GenBank/DDBJ whole genome shotgun (WGS) entry which is preliminary data.</text>
</comment>
<organism evidence="2 3">
    <name type="scientific">Candidatus Woesebacteria bacterium GW2011_GWA1_37_8</name>
    <dbReference type="NCBI Taxonomy" id="1618546"/>
    <lineage>
        <taxon>Bacteria</taxon>
        <taxon>Candidatus Woeseibacteriota</taxon>
    </lineage>
</organism>
<evidence type="ECO:0000313" key="3">
    <source>
        <dbReference type="Proteomes" id="UP000034603"/>
    </source>
</evidence>
<name>A0A0G0K7A6_9BACT</name>
<protein>
    <submittedName>
        <fullName evidence="2">Uncharacterized protein</fullName>
    </submittedName>
</protein>
<evidence type="ECO:0000313" key="2">
    <source>
        <dbReference type="EMBL" id="KKQ44969.1"/>
    </source>
</evidence>
<gene>
    <name evidence="2" type="ORF">US62_C0019G0001</name>
</gene>
<evidence type="ECO:0000256" key="1">
    <source>
        <dbReference type="SAM" id="Phobius"/>
    </source>
</evidence>
<dbReference type="AlphaFoldDB" id="A0A0G0K7A6"/>
<reference evidence="2 3" key="1">
    <citation type="journal article" date="2015" name="Nature">
        <title>rRNA introns, odd ribosomes, and small enigmatic genomes across a large radiation of phyla.</title>
        <authorList>
            <person name="Brown C.T."/>
            <person name="Hug L.A."/>
            <person name="Thomas B.C."/>
            <person name="Sharon I."/>
            <person name="Castelle C.J."/>
            <person name="Singh A."/>
            <person name="Wilkins M.J."/>
            <person name="Williams K.H."/>
            <person name="Banfield J.F."/>
        </authorList>
    </citation>
    <scope>NUCLEOTIDE SEQUENCE [LARGE SCALE GENOMIC DNA]</scope>
</reference>
<keyword evidence="1" id="KW-0472">Membrane</keyword>
<proteinExistence type="predicted"/>
<dbReference type="Proteomes" id="UP000034603">
    <property type="component" value="Unassembled WGS sequence"/>
</dbReference>
<accession>A0A0G0K7A6</accession>
<keyword evidence="1" id="KW-1133">Transmembrane helix</keyword>
<keyword evidence="1" id="KW-0812">Transmembrane</keyword>